<feature type="transmembrane region" description="Helical" evidence="8">
    <location>
        <begin position="52"/>
        <end position="75"/>
    </location>
</feature>
<dbReference type="EMBL" id="RQVS01000004">
    <property type="protein sequence ID" value="RRJ87480.1"/>
    <property type="molecule type" value="Genomic_DNA"/>
</dbReference>
<name>A0A3P3VXQ7_9MICO</name>
<keyword evidence="2 8" id="KW-0813">Transport</keyword>
<dbReference type="GO" id="GO:0043190">
    <property type="term" value="C:ATP-binding cassette (ABC) transporter complex"/>
    <property type="evidence" value="ECO:0007669"/>
    <property type="project" value="InterPro"/>
</dbReference>
<dbReference type="NCBIfam" id="TIGR01726">
    <property type="entry name" value="HEQRo_perm_3TM"/>
    <property type="match status" value="1"/>
</dbReference>
<comment type="subcellular location">
    <subcellularLocation>
        <location evidence="1 8">Cell membrane</location>
        <topology evidence="1 8">Multi-pass membrane protein</topology>
    </subcellularLocation>
</comment>
<dbReference type="OrthoDB" id="5244012at2"/>
<evidence type="ECO:0000256" key="3">
    <source>
        <dbReference type="ARBA" id="ARBA00022475"/>
    </source>
</evidence>
<keyword evidence="7 8" id="KW-0472">Membrane</keyword>
<keyword evidence="12" id="KW-1185">Reference proteome</keyword>
<organism evidence="11 12">
    <name type="scientific">Gulosibacter macacae</name>
    <dbReference type="NCBI Taxonomy" id="2488791"/>
    <lineage>
        <taxon>Bacteria</taxon>
        <taxon>Bacillati</taxon>
        <taxon>Actinomycetota</taxon>
        <taxon>Actinomycetes</taxon>
        <taxon>Micrococcales</taxon>
        <taxon>Microbacteriaceae</taxon>
        <taxon>Gulosibacter</taxon>
    </lineage>
</organism>
<protein>
    <submittedName>
        <fullName evidence="11">Amino acid ABC transporter permease</fullName>
    </submittedName>
</protein>
<dbReference type="CDD" id="cd06261">
    <property type="entry name" value="TM_PBP2"/>
    <property type="match status" value="1"/>
</dbReference>
<evidence type="ECO:0000313" key="11">
    <source>
        <dbReference type="EMBL" id="RRJ87480.1"/>
    </source>
</evidence>
<feature type="domain" description="ABC transmembrane type-1" evidence="10">
    <location>
        <begin position="21"/>
        <end position="222"/>
    </location>
</feature>
<dbReference type="SUPFAM" id="SSF161098">
    <property type="entry name" value="MetI-like"/>
    <property type="match status" value="1"/>
</dbReference>
<gene>
    <name evidence="11" type="ORF">EG850_04040</name>
</gene>
<dbReference type="GO" id="GO:0022857">
    <property type="term" value="F:transmembrane transporter activity"/>
    <property type="evidence" value="ECO:0007669"/>
    <property type="project" value="InterPro"/>
</dbReference>
<dbReference type="AlphaFoldDB" id="A0A3P3VXQ7"/>
<evidence type="ECO:0000259" key="10">
    <source>
        <dbReference type="PROSITE" id="PS50928"/>
    </source>
</evidence>
<dbReference type="InterPro" id="IPR000515">
    <property type="entry name" value="MetI-like"/>
</dbReference>
<dbReference type="GO" id="GO:0006865">
    <property type="term" value="P:amino acid transport"/>
    <property type="evidence" value="ECO:0007669"/>
    <property type="project" value="UniProtKB-KW"/>
</dbReference>
<evidence type="ECO:0000256" key="2">
    <source>
        <dbReference type="ARBA" id="ARBA00022448"/>
    </source>
</evidence>
<proteinExistence type="inferred from homology"/>
<feature type="transmembrane region" description="Helical" evidence="8">
    <location>
        <begin position="200"/>
        <end position="218"/>
    </location>
</feature>
<dbReference type="PANTHER" id="PTHR30614:SF0">
    <property type="entry name" value="L-CYSTINE TRANSPORT SYSTEM PERMEASE PROTEIN TCYL"/>
    <property type="match status" value="1"/>
</dbReference>
<evidence type="ECO:0000256" key="4">
    <source>
        <dbReference type="ARBA" id="ARBA00022692"/>
    </source>
</evidence>
<reference evidence="11 12" key="1">
    <citation type="submission" date="2018-11" db="EMBL/GenBank/DDBJ databases">
        <title>YIM 102482-1 draft genome.</title>
        <authorList>
            <person name="Li G."/>
            <person name="Jiang Y."/>
        </authorList>
    </citation>
    <scope>NUCLEOTIDE SEQUENCE [LARGE SCALE GENOMIC DNA]</scope>
    <source>
        <strain evidence="11 12">YIM 102482-1</strain>
    </source>
</reference>
<evidence type="ECO:0000256" key="9">
    <source>
        <dbReference type="SAM" id="MobiDB-lite"/>
    </source>
</evidence>
<evidence type="ECO:0000256" key="5">
    <source>
        <dbReference type="ARBA" id="ARBA00022970"/>
    </source>
</evidence>
<evidence type="ECO:0000256" key="7">
    <source>
        <dbReference type="ARBA" id="ARBA00023136"/>
    </source>
</evidence>
<dbReference type="Pfam" id="PF00528">
    <property type="entry name" value="BPD_transp_1"/>
    <property type="match status" value="1"/>
</dbReference>
<feature type="region of interest" description="Disordered" evidence="9">
    <location>
        <begin position="232"/>
        <end position="268"/>
    </location>
</feature>
<keyword evidence="6 8" id="KW-1133">Transmembrane helix</keyword>
<evidence type="ECO:0000256" key="6">
    <source>
        <dbReference type="ARBA" id="ARBA00022989"/>
    </source>
</evidence>
<feature type="transmembrane region" description="Helical" evidence="8">
    <location>
        <begin position="20"/>
        <end position="45"/>
    </location>
</feature>
<evidence type="ECO:0000313" key="12">
    <source>
        <dbReference type="Proteomes" id="UP000274391"/>
    </source>
</evidence>
<dbReference type="InterPro" id="IPR010065">
    <property type="entry name" value="AA_ABC_transptr_permease_3TM"/>
</dbReference>
<keyword evidence="5" id="KW-0029">Amino-acid transport</keyword>
<evidence type="ECO:0000256" key="1">
    <source>
        <dbReference type="ARBA" id="ARBA00004651"/>
    </source>
</evidence>
<feature type="transmembrane region" description="Helical" evidence="8">
    <location>
        <begin position="95"/>
        <end position="113"/>
    </location>
</feature>
<evidence type="ECO:0000256" key="8">
    <source>
        <dbReference type="RuleBase" id="RU363032"/>
    </source>
</evidence>
<dbReference type="PANTHER" id="PTHR30614">
    <property type="entry name" value="MEMBRANE COMPONENT OF AMINO ACID ABC TRANSPORTER"/>
    <property type="match status" value="1"/>
</dbReference>
<accession>A0A3P3VXQ7</accession>
<keyword evidence="3" id="KW-1003">Cell membrane</keyword>
<comment type="similarity">
    <text evidence="8">Belongs to the binding-protein-dependent transport system permease family.</text>
</comment>
<keyword evidence="4 8" id="KW-0812">Transmembrane</keyword>
<dbReference type="PROSITE" id="PS50928">
    <property type="entry name" value="ABC_TM1"/>
    <property type="match status" value="1"/>
</dbReference>
<dbReference type="Proteomes" id="UP000274391">
    <property type="component" value="Unassembled WGS sequence"/>
</dbReference>
<sequence>MESIIDFGAIGSYALQLIPYIPVTLALAVLATAFGIIVGLVFALIKMARTPVLSQIAAVIVSYLRGTPILVQLLLNINAMPIFVIWSNQTFGTNWDALALSPFIVATFTFALNEAAYASETIRASLLSVDRREIEAAQSLGMTPWQTLTRITIPNATVVAFPTLVNHFIGMLKQSSLAFVVSVIEITAFAKILGGRDYRYFEAYLATAIVYWAMTVIVEQITRRMEARLSLPTTGPRKRKGQVAAAPEPTPVGSAAVASRVDSERGPA</sequence>
<dbReference type="InterPro" id="IPR035906">
    <property type="entry name" value="MetI-like_sf"/>
</dbReference>
<comment type="caution">
    <text evidence="11">The sequence shown here is derived from an EMBL/GenBank/DDBJ whole genome shotgun (WGS) entry which is preliminary data.</text>
</comment>
<dbReference type="Gene3D" id="1.10.3720.10">
    <property type="entry name" value="MetI-like"/>
    <property type="match status" value="1"/>
</dbReference>
<dbReference type="RefSeq" id="WP_124970339.1">
    <property type="nucleotide sequence ID" value="NZ_RQVS01000004.1"/>
</dbReference>
<dbReference type="InterPro" id="IPR043429">
    <property type="entry name" value="ArtM/GltK/GlnP/TcyL/YhdX-like"/>
</dbReference>